<dbReference type="EMBL" id="CM039437">
    <property type="protein sequence ID" value="KAI4306120.1"/>
    <property type="molecule type" value="Genomic_DNA"/>
</dbReference>
<comment type="caution">
    <text evidence="1">The sequence shown here is derived from an EMBL/GenBank/DDBJ whole genome shotgun (WGS) entry which is preliminary data.</text>
</comment>
<sequence length="407" mass="45830">MSSSPLPVLIFILAFLSSCFSGDASSKCENFPKFKSCKELRSPGAVFAYNYQNNTNTTQLEILFGAPLRPPHTSGWIAWGVNPGKRPEMIGTQAIVGIINERGSPTSNTFDITKETRLGCLLLPTKNLSGLQVLNASVAYDGKERLYTISATLVLENSVYNISRLNHVWQVGYAVENGSPRNHPTTLRNIDSTETVDLTTNEVRGSKNYRSYLRSVHGVLNIVGWGTFLPIGVIAARYLRVYPIKWEGWWAYIHMGCQTIGYLTGTTGWVIGLWLGHVSKYHTFYTHRTFAIFIFAFTTLQMLAFRLRPKPTDDYRKYWNMYHHLLGYALLVVICLNIFKGISILQGGEGWRWSYIAILAFLGAITLFFEAYTWFKFMGCSKNCAGRRQNQVPPSPAQGKPAAEEKE</sequence>
<organism evidence="1 2">
    <name type="scientific">Bauhinia variegata</name>
    <name type="common">Purple orchid tree</name>
    <name type="synonym">Phanera variegata</name>
    <dbReference type="NCBI Taxonomy" id="167791"/>
    <lineage>
        <taxon>Eukaryota</taxon>
        <taxon>Viridiplantae</taxon>
        <taxon>Streptophyta</taxon>
        <taxon>Embryophyta</taxon>
        <taxon>Tracheophyta</taxon>
        <taxon>Spermatophyta</taxon>
        <taxon>Magnoliopsida</taxon>
        <taxon>eudicotyledons</taxon>
        <taxon>Gunneridae</taxon>
        <taxon>Pentapetalae</taxon>
        <taxon>rosids</taxon>
        <taxon>fabids</taxon>
        <taxon>Fabales</taxon>
        <taxon>Fabaceae</taxon>
        <taxon>Cercidoideae</taxon>
        <taxon>Cercideae</taxon>
        <taxon>Bauhiniinae</taxon>
        <taxon>Bauhinia</taxon>
    </lineage>
</organism>
<evidence type="ECO:0000313" key="1">
    <source>
        <dbReference type="EMBL" id="KAI4306120.1"/>
    </source>
</evidence>
<keyword evidence="2" id="KW-1185">Reference proteome</keyword>
<reference evidence="1 2" key="1">
    <citation type="journal article" date="2022" name="DNA Res.">
        <title>Chromosomal-level genome assembly of the orchid tree Bauhinia variegata (Leguminosae; Cercidoideae) supports the allotetraploid origin hypothesis of Bauhinia.</title>
        <authorList>
            <person name="Zhong Y."/>
            <person name="Chen Y."/>
            <person name="Zheng D."/>
            <person name="Pang J."/>
            <person name="Liu Y."/>
            <person name="Luo S."/>
            <person name="Meng S."/>
            <person name="Qian L."/>
            <person name="Wei D."/>
            <person name="Dai S."/>
            <person name="Zhou R."/>
        </authorList>
    </citation>
    <scope>NUCLEOTIDE SEQUENCE [LARGE SCALE GENOMIC DNA]</scope>
    <source>
        <strain evidence="1">BV-YZ2020</strain>
    </source>
</reference>
<name>A0ACB9L9C2_BAUVA</name>
<dbReference type="Proteomes" id="UP000828941">
    <property type="component" value="Chromosome 12"/>
</dbReference>
<protein>
    <submittedName>
        <fullName evidence="1">Uncharacterized protein</fullName>
    </submittedName>
</protein>
<evidence type="ECO:0000313" key="2">
    <source>
        <dbReference type="Proteomes" id="UP000828941"/>
    </source>
</evidence>
<accession>A0ACB9L9C2</accession>
<gene>
    <name evidence="1" type="ORF">L6164_029427</name>
</gene>
<proteinExistence type="predicted"/>